<evidence type="ECO:0000313" key="1">
    <source>
        <dbReference type="EMBL" id="KAJ8675336.1"/>
    </source>
</evidence>
<dbReference type="EMBL" id="CM056742">
    <property type="protein sequence ID" value="KAJ8675336.1"/>
    <property type="molecule type" value="Genomic_DNA"/>
</dbReference>
<proteinExistence type="predicted"/>
<gene>
    <name evidence="1" type="ORF">QAD02_011122</name>
</gene>
<organism evidence="1 2">
    <name type="scientific">Eretmocerus hayati</name>
    <dbReference type="NCBI Taxonomy" id="131215"/>
    <lineage>
        <taxon>Eukaryota</taxon>
        <taxon>Metazoa</taxon>
        <taxon>Ecdysozoa</taxon>
        <taxon>Arthropoda</taxon>
        <taxon>Hexapoda</taxon>
        <taxon>Insecta</taxon>
        <taxon>Pterygota</taxon>
        <taxon>Neoptera</taxon>
        <taxon>Endopterygota</taxon>
        <taxon>Hymenoptera</taxon>
        <taxon>Apocrita</taxon>
        <taxon>Proctotrupomorpha</taxon>
        <taxon>Chalcidoidea</taxon>
        <taxon>Aphelinidae</taxon>
        <taxon>Aphelininae</taxon>
        <taxon>Eretmocerus</taxon>
    </lineage>
</organism>
<dbReference type="Proteomes" id="UP001239111">
    <property type="component" value="Chromosome 2"/>
</dbReference>
<accession>A0ACC2NW11</accession>
<protein>
    <submittedName>
        <fullName evidence="1">Uncharacterized protein</fullName>
    </submittedName>
</protein>
<name>A0ACC2NW11_9HYME</name>
<sequence length="656" mass="74683">MGLLDILLKIQAISFSLAMKIPNSLPIENEHFLLGSKENNRGFYLASHIADQCFSDSGTVVLSNESLDQSVSSMLNLPIPMNIFTIDKESPMRKHFRHKNVYKLNDEIVRNLTEPPRSVMVIVQADTNITKLLDEFRNSIWWRHDAPYLLIDGSEDKSCARASEVLTELWTFKILNAIFLCTNPPNRLRILTLNPYQSIFPTSWKAVGKVNSEQQNVTLLQYSLENDDTTFEGTGSSYCKSLFFNKVKDVQGYNFKTSYAYPAIIGHEYIPHKIGYERCFGIGPKALCFVLSYINSTLVAKKIKNLAVVNNDGKPDGALLDISTKTVDFLNDAYYIRDYWKIQTYPFHAGGIKIVTLKKSMVSRDILMSYLNLQTLVMILSLYVLLLIVLKYSLNTPWSSLGMEYLRVLVGAATITEPKKSASRLTFVFLTSAMAIVTSCFQAYLSTVSTLPENMPVIDSIADLIESKLIPAGPLSFKDMNSNQYINDRYNVIQDHCECLRLMLNGAPIACIINDLLIPNTFDNDPRVHVSQKNFLERGLTYTFTDDSPLLNKVNEVLLRMREAGFIELFWNKRKLRIDLNYPEATSFDKSFMCENQVIIICTLCIAWSVSVIVFLIEIAYFNLKKLYLSDNTRALQAMRKRKICVQKRSVHFSSD</sequence>
<keyword evidence="2" id="KW-1185">Reference proteome</keyword>
<comment type="caution">
    <text evidence="1">The sequence shown here is derived from an EMBL/GenBank/DDBJ whole genome shotgun (WGS) entry which is preliminary data.</text>
</comment>
<reference evidence="1" key="1">
    <citation type="submission" date="2023-04" db="EMBL/GenBank/DDBJ databases">
        <title>A chromosome-level genome assembly of the parasitoid wasp Eretmocerus hayati.</title>
        <authorList>
            <person name="Zhong Y."/>
            <person name="Liu S."/>
            <person name="Liu Y."/>
        </authorList>
    </citation>
    <scope>NUCLEOTIDE SEQUENCE</scope>
    <source>
        <strain evidence="1">ZJU_SS_LIU_2023</strain>
    </source>
</reference>
<evidence type="ECO:0000313" key="2">
    <source>
        <dbReference type="Proteomes" id="UP001239111"/>
    </source>
</evidence>